<dbReference type="PANTHER" id="PTHR34835:SF60">
    <property type="entry name" value="OS10G0490300 PROTEIN"/>
    <property type="match status" value="1"/>
</dbReference>
<evidence type="ECO:0000256" key="3">
    <source>
        <dbReference type="ARBA" id="ARBA00022801"/>
    </source>
</evidence>
<dbReference type="Gramene" id="HORVU.MOREX.r3.1HG0093720.1">
    <property type="protein sequence ID" value="HORVU.MOREX.r3.1HG0093720.1"/>
    <property type="gene ID" value="HORVU.MOREX.r3.1HG0093720"/>
</dbReference>
<dbReference type="GO" id="GO:0006508">
    <property type="term" value="P:proteolysis"/>
    <property type="evidence" value="ECO:0007669"/>
    <property type="project" value="UniProtKB-KW"/>
</dbReference>
<protein>
    <recommendedName>
        <fullName evidence="4">Ubiquitin-like protease family profile domain-containing protein</fullName>
    </recommendedName>
</protein>
<dbReference type="AlphaFoldDB" id="A0A8I6XAL3"/>
<dbReference type="PROSITE" id="PS50600">
    <property type="entry name" value="ULP_PROTEASE"/>
    <property type="match status" value="1"/>
</dbReference>
<dbReference type="InterPro" id="IPR038765">
    <property type="entry name" value="Papain-like_cys_pep_sf"/>
</dbReference>
<evidence type="ECO:0000259" key="4">
    <source>
        <dbReference type="PROSITE" id="PS50600"/>
    </source>
</evidence>
<feature type="domain" description="Ubiquitin-like protease family profile" evidence="4">
    <location>
        <begin position="510"/>
        <end position="683"/>
    </location>
</feature>
<reference evidence="5" key="3">
    <citation type="submission" date="2022-01" db="UniProtKB">
        <authorList>
            <consortium name="EnsemblPlants"/>
        </authorList>
    </citation>
    <scope>IDENTIFICATION</scope>
    <source>
        <strain evidence="5">subsp. vulgare</strain>
    </source>
</reference>
<dbReference type="Gramene" id="HORVU.MOREX.r2.1HG0077190.1">
    <property type="protein sequence ID" value="HORVU.MOREX.r2.1HG0077190.1"/>
    <property type="gene ID" value="HORVU.MOREX.r2.1HG0077190"/>
</dbReference>
<organism evidence="5 6">
    <name type="scientific">Hordeum vulgare subsp. vulgare</name>
    <name type="common">Domesticated barley</name>
    <dbReference type="NCBI Taxonomy" id="112509"/>
    <lineage>
        <taxon>Eukaryota</taxon>
        <taxon>Viridiplantae</taxon>
        <taxon>Streptophyta</taxon>
        <taxon>Embryophyta</taxon>
        <taxon>Tracheophyta</taxon>
        <taxon>Spermatophyta</taxon>
        <taxon>Magnoliopsida</taxon>
        <taxon>Liliopsida</taxon>
        <taxon>Poales</taxon>
        <taxon>Poaceae</taxon>
        <taxon>BOP clade</taxon>
        <taxon>Pooideae</taxon>
        <taxon>Triticodae</taxon>
        <taxon>Triticeae</taxon>
        <taxon>Hordeinae</taxon>
        <taxon>Hordeum</taxon>
    </lineage>
</organism>
<evidence type="ECO:0000313" key="5">
    <source>
        <dbReference type="EnsemblPlants" id="HORVU.MOREX.r3.1HG0093720.1"/>
    </source>
</evidence>
<dbReference type="Proteomes" id="UP000011116">
    <property type="component" value="Chromosome 1H"/>
</dbReference>
<dbReference type="Gene3D" id="3.40.395.10">
    <property type="entry name" value="Adenoviral Proteinase, Chain A"/>
    <property type="match status" value="1"/>
</dbReference>
<sequence>MGCLLSFVRTEVPLRLVKWLASRFDVSASEFQLKRKFIPLTKYDLHDIIDLPVDGQPLVCDPESGRHFIHSHFNLSSIPPVSFFANKLKCVEVDLPDEDVFICFMIVAFSTFLCPNSSLSPSPKYLHIFQDCWSVCSYDLSRFVYEWLLSSIKKFKDATKVASKRSVTFGGCHYAFAVSYLDHLNFGFHSVPDVKPRILAWRVQRSIGPRFGSQAALDVIELVRSRNQDKPKIFLEWAQSLVLDVLDCILHSSFPKVSASENQSMSKFSFETEVQQESHHLPSPATAIVPPPVPDGGIEKPVLISSCFVPDKVHAEIVVTPDIPVVRSVLCEVKLKGSTSFPLEPPTGIWLSFCLTLFLYFFQLPDVQCSQYVAHRFLKMFDSSRSEDCLVMVNVPSSAICKSKEPVPNSPEVDLMLVKPAVDSSHLSEVVGCSIAAPSCQFPGASTVSLSGGRFPRRMVVPGRFNSDPYVPQVNRFSVSPQERRNHLAMIQIASHPEWCKYEAIRYEKAFFSYRSLSSLQFNSHVDNFLILCVCRYLFNEAHPSVSKKHFFFSYIGETILDGNNPEIVANAFNGANSAFAMWRSNLLFFPICRFKHWFSFVVCLKERVFAFLDSFYGQYSDFHMEIRDKMVNKFTNLWDMFVSPIMRKRIDFKSFGIVYPVVPQQTNADDCGVFSVMYMKHWSPRTPIGNLFSSADIDNIRIKLANELYFSPSNSVDKSFVTNFFGDVQN</sequence>
<evidence type="ECO:0000256" key="2">
    <source>
        <dbReference type="ARBA" id="ARBA00022670"/>
    </source>
</evidence>
<dbReference type="PANTHER" id="PTHR34835">
    <property type="entry name" value="OS07G0283600 PROTEIN-RELATED"/>
    <property type="match status" value="1"/>
</dbReference>
<dbReference type="InterPro" id="IPR003653">
    <property type="entry name" value="Peptidase_C48_C"/>
</dbReference>
<comment type="similarity">
    <text evidence="1">Belongs to the peptidase C48 family.</text>
</comment>
<evidence type="ECO:0000313" key="6">
    <source>
        <dbReference type="Proteomes" id="UP000011116"/>
    </source>
</evidence>
<accession>A0A8I6XAL3</accession>
<reference evidence="5" key="2">
    <citation type="submission" date="2020-10" db="EMBL/GenBank/DDBJ databases">
        <authorList>
            <person name="Scholz U."/>
            <person name="Mascher M."/>
            <person name="Fiebig A."/>
        </authorList>
    </citation>
    <scope>NUCLEOTIDE SEQUENCE [LARGE SCALE GENOMIC DNA]</scope>
    <source>
        <strain evidence="5">cv. Morex</strain>
    </source>
</reference>
<keyword evidence="6" id="KW-1185">Reference proteome</keyword>
<name>A0A8I6XAL3_HORVV</name>
<evidence type="ECO:0000256" key="1">
    <source>
        <dbReference type="ARBA" id="ARBA00005234"/>
    </source>
</evidence>
<dbReference type="EnsemblPlants" id="HORVU.MOREX.r3.1HG0093720.1">
    <property type="protein sequence ID" value="HORVU.MOREX.r3.1HG0093720.1"/>
    <property type="gene ID" value="HORVU.MOREX.r3.1HG0093720"/>
</dbReference>
<reference evidence="6" key="1">
    <citation type="journal article" date="2012" name="Nature">
        <title>A physical, genetic and functional sequence assembly of the barley genome.</title>
        <authorList>
            <consortium name="The International Barley Genome Sequencing Consortium"/>
            <person name="Mayer K.F."/>
            <person name="Waugh R."/>
            <person name="Brown J.W."/>
            <person name="Schulman A."/>
            <person name="Langridge P."/>
            <person name="Platzer M."/>
            <person name="Fincher G.B."/>
            <person name="Muehlbauer G.J."/>
            <person name="Sato K."/>
            <person name="Close T.J."/>
            <person name="Wise R.P."/>
            <person name="Stein N."/>
        </authorList>
    </citation>
    <scope>NUCLEOTIDE SEQUENCE [LARGE SCALE GENOMIC DNA]</scope>
    <source>
        <strain evidence="6">cv. Morex</strain>
    </source>
</reference>
<keyword evidence="2" id="KW-0645">Protease</keyword>
<dbReference type="Pfam" id="PF02902">
    <property type="entry name" value="Peptidase_C48"/>
    <property type="match status" value="1"/>
</dbReference>
<proteinExistence type="inferred from homology"/>
<keyword evidence="3" id="KW-0378">Hydrolase</keyword>
<dbReference type="GO" id="GO:0008234">
    <property type="term" value="F:cysteine-type peptidase activity"/>
    <property type="evidence" value="ECO:0007669"/>
    <property type="project" value="InterPro"/>
</dbReference>
<dbReference type="SUPFAM" id="SSF54001">
    <property type="entry name" value="Cysteine proteinases"/>
    <property type="match status" value="1"/>
</dbReference>